<evidence type="ECO:0000313" key="3">
    <source>
        <dbReference type="Proteomes" id="UP000652231"/>
    </source>
</evidence>
<evidence type="ECO:0000256" key="1">
    <source>
        <dbReference type="SAM" id="Phobius"/>
    </source>
</evidence>
<dbReference type="EMBL" id="BMGK01000004">
    <property type="protein sequence ID" value="GGD90067.1"/>
    <property type="molecule type" value="Genomic_DNA"/>
</dbReference>
<keyword evidence="1" id="KW-0812">Transmembrane</keyword>
<keyword evidence="1" id="KW-1133">Transmembrane helix</keyword>
<dbReference type="Proteomes" id="UP000652231">
    <property type="component" value="Unassembled WGS sequence"/>
</dbReference>
<proteinExistence type="predicted"/>
<dbReference type="AlphaFoldDB" id="A0A8J2Y924"/>
<sequence>MYLKKRSTYIRDVHPAYYMPNEISFLYLFFIVPRNVYLVLGGSAVILLLGEWLRGLRSLEKGRLRIFPDKMIIETPSKKWDLSYNQIHKIKGSSNIMHNYRELTYMLLLLDGSKIEIRTSKEIFNELTDHFPDKV</sequence>
<evidence type="ECO:0000313" key="2">
    <source>
        <dbReference type="EMBL" id="GGD90067.1"/>
    </source>
</evidence>
<gene>
    <name evidence="2" type="ORF">GCM10011312_12460</name>
</gene>
<reference evidence="2" key="1">
    <citation type="journal article" date="2014" name="Int. J. Syst. Evol. Microbiol.">
        <title>Complete genome sequence of Corynebacterium casei LMG S-19264T (=DSM 44701T), isolated from a smear-ripened cheese.</title>
        <authorList>
            <consortium name="US DOE Joint Genome Institute (JGI-PGF)"/>
            <person name="Walter F."/>
            <person name="Albersmeier A."/>
            <person name="Kalinowski J."/>
            <person name="Ruckert C."/>
        </authorList>
    </citation>
    <scope>NUCLEOTIDE SEQUENCE</scope>
    <source>
        <strain evidence="2">CGMCC 1.12924</strain>
    </source>
</reference>
<accession>A0A8J2Y924</accession>
<feature type="transmembrane region" description="Helical" evidence="1">
    <location>
        <begin position="25"/>
        <end position="49"/>
    </location>
</feature>
<keyword evidence="1" id="KW-0472">Membrane</keyword>
<organism evidence="2 3">
    <name type="scientific">Planktosalinus lacus</name>
    <dbReference type="NCBI Taxonomy" id="1526573"/>
    <lineage>
        <taxon>Bacteria</taxon>
        <taxon>Pseudomonadati</taxon>
        <taxon>Bacteroidota</taxon>
        <taxon>Flavobacteriia</taxon>
        <taxon>Flavobacteriales</taxon>
        <taxon>Flavobacteriaceae</taxon>
        <taxon>Planktosalinus</taxon>
    </lineage>
</organism>
<reference evidence="2" key="2">
    <citation type="submission" date="2020-09" db="EMBL/GenBank/DDBJ databases">
        <authorList>
            <person name="Sun Q."/>
            <person name="Zhou Y."/>
        </authorList>
    </citation>
    <scope>NUCLEOTIDE SEQUENCE</scope>
    <source>
        <strain evidence="2">CGMCC 1.12924</strain>
    </source>
</reference>
<name>A0A8J2Y924_9FLAO</name>
<protein>
    <submittedName>
        <fullName evidence="2">Uncharacterized protein</fullName>
    </submittedName>
</protein>
<comment type="caution">
    <text evidence="2">The sequence shown here is derived from an EMBL/GenBank/DDBJ whole genome shotgun (WGS) entry which is preliminary data.</text>
</comment>
<keyword evidence="3" id="KW-1185">Reference proteome</keyword>